<dbReference type="PANTHER" id="PTHR35572">
    <property type="entry name" value="PROTEIN CBG04538-RELATED"/>
    <property type="match status" value="1"/>
</dbReference>
<protein>
    <recommendedName>
        <fullName evidence="1">Abnormal cell migration protein 18-like fibronectin type I domain-containing protein</fullName>
    </recommendedName>
</protein>
<accession>A0A016TD77</accession>
<comment type="caution">
    <text evidence="2">The sequence shown here is derived from an EMBL/GenBank/DDBJ whole genome shotgun (WGS) entry which is preliminary data.</text>
</comment>
<dbReference type="InterPro" id="IPR040282">
    <property type="entry name" value="Mig-18-like"/>
</dbReference>
<dbReference type="AlphaFoldDB" id="A0A016TD77"/>
<feature type="domain" description="Abnormal cell migration protein 18-like fibronectin type I" evidence="1">
    <location>
        <begin position="30"/>
        <end position="100"/>
    </location>
</feature>
<reference evidence="3" key="1">
    <citation type="journal article" date="2015" name="Nat. Genet.">
        <title>The genome and transcriptome of the zoonotic hookworm Ancylostoma ceylanicum identify infection-specific gene families.</title>
        <authorList>
            <person name="Schwarz E.M."/>
            <person name="Hu Y."/>
            <person name="Antoshechkin I."/>
            <person name="Miller M.M."/>
            <person name="Sternberg P.W."/>
            <person name="Aroian R.V."/>
        </authorList>
    </citation>
    <scope>NUCLEOTIDE SEQUENCE</scope>
    <source>
        <strain evidence="3">HY135</strain>
    </source>
</reference>
<dbReference type="OrthoDB" id="5775142at2759"/>
<dbReference type="PANTHER" id="PTHR35572:SF6">
    <property type="entry name" value="IG-LIKE DOMAIN-CONTAINING PROTEIN"/>
    <property type="match status" value="1"/>
</dbReference>
<dbReference type="Pfam" id="PF23003">
    <property type="entry name" value="Fn1_2"/>
    <property type="match status" value="2"/>
</dbReference>
<gene>
    <name evidence="2" type="primary">Acey_s0114.g451</name>
    <name evidence="2" type="synonym">Acey-T10G3.3</name>
    <name evidence="2" type="ORF">Y032_0114g451</name>
</gene>
<evidence type="ECO:0000313" key="3">
    <source>
        <dbReference type="Proteomes" id="UP000024635"/>
    </source>
</evidence>
<proteinExistence type="predicted"/>
<dbReference type="EMBL" id="JARK01001450">
    <property type="protein sequence ID" value="EYC00637.1"/>
    <property type="molecule type" value="Genomic_DNA"/>
</dbReference>
<dbReference type="InterPro" id="IPR055119">
    <property type="entry name" value="Mig18_Fn1"/>
</dbReference>
<keyword evidence="3" id="KW-1185">Reference proteome</keyword>
<name>A0A016TD77_9BILA</name>
<feature type="domain" description="Abnormal cell migration protein 18-like fibronectin type I" evidence="1">
    <location>
        <begin position="119"/>
        <end position="175"/>
    </location>
</feature>
<organism evidence="2 3">
    <name type="scientific">Ancylostoma ceylanicum</name>
    <dbReference type="NCBI Taxonomy" id="53326"/>
    <lineage>
        <taxon>Eukaryota</taxon>
        <taxon>Metazoa</taxon>
        <taxon>Ecdysozoa</taxon>
        <taxon>Nematoda</taxon>
        <taxon>Chromadorea</taxon>
        <taxon>Rhabditida</taxon>
        <taxon>Rhabditina</taxon>
        <taxon>Rhabditomorpha</taxon>
        <taxon>Strongyloidea</taxon>
        <taxon>Ancylostomatidae</taxon>
        <taxon>Ancylostomatinae</taxon>
        <taxon>Ancylostoma</taxon>
    </lineage>
</organism>
<dbReference type="Proteomes" id="UP000024635">
    <property type="component" value="Unassembled WGS sequence"/>
</dbReference>
<sequence>MSCDFEIWPEVSLSRDMRIILTLALCAFATACVHKGEKFKDGDTWVVRSTFVMKCKINADGSWFTKVIGCKTLGGVVVEPGRVVSEGATTYECSTMKDGRVEIKRTYQNNKRQTSCEGHNIGESWVTQHNFRKMCTEDGARITECLTDAGISVPLNQNLVLSGIVYTCTRYPNGTVSINREGLPAPTNFKNNVRKAQRIFYFARSREHDWEHFKLVPLSFPFLEISEEQARFASETSRGAGPNVEKIPGTRTMSVDESVFFADSRSTRRDRVARARIAAAIAFSNVFHPIWCHLLGKVTNYQGNSMACYNGDDSSVSVAVASRASRLSHTLQSALNVCQ</sequence>
<evidence type="ECO:0000313" key="2">
    <source>
        <dbReference type="EMBL" id="EYC00637.1"/>
    </source>
</evidence>
<evidence type="ECO:0000259" key="1">
    <source>
        <dbReference type="Pfam" id="PF23003"/>
    </source>
</evidence>